<dbReference type="EMBL" id="CP036525">
    <property type="protein sequence ID" value="QDT05071.1"/>
    <property type="molecule type" value="Genomic_DNA"/>
</dbReference>
<proteinExistence type="predicted"/>
<sequence length="118" mass="13355">MNGFQTGIDEWLISQTIEREFGLRSTNIAVKRSREVEPIGKVLARNFQLGRLLAALCELGKSIVRSIAHRQIPPSSIVINRLQHGRWQRAINQCRDSSHLAPAAQRFAGERINDRGKK</sequence>
<gene>
    <name evidence="1" type="ORF">K227x_34690</name>
</gene>
<dbReference type="KEGG" id="rlc:K227x_34690"/>
<keyword evidence="2" id="KW-1185">Reference proteome</keyword>
<dbReference type="AlphaFoldDB" id="A0A517ND73"/>
<organism evidence="1 2">
    <name type="scientific">Rubripirellula lacrimiformis</name>
    <dbReference type="NCBI Taxonomy" id="1930273"/>
    <lineage>
        <taxon>Bacteria</taxon>
        <taxon>Pseudomonadati</taxon>
        <taxon>Planctomycetota</taxon>
        <taxon>Planctomycetia</taxon>
        <taxon>Pirellulales</taxon>
        <taxon>Pirellulaceae</taxon>
        <taxon>Rubripirellula</taxon>
    </lineage>
</organism>
<name>A0A517ND73_9BACT</name>
<dbReference type="Proteomes" id="UP000318538">
    <property type="component" value="Chromosome"/>
</dbReference>
<evidence type="ECO:0000313" key="2">
    <source>
        <dbReference type="Proteomes" id="UP000318538"/>
    </source>
</evidence>
<dbReference type="RefSeq" id="WP_145170987.1">
    <property type="nucleotide sequence ID" value="NZ_CP036525.1"/>
</dbReference>
<accession>A0A517ND73</accession>
<evidence type="ECO:0000313" key="1">
    <source>
        <dbReference type="EMBL" id="QDT05071.1"/>
    </source>
</evidence>
<reference evidence="1 2" key="1">
    <citation type="submission" date="2019-02" db="EMBL/GenBank/DDBJ databases">
        <title>Deep-cultivation of Planctomycetes and their phenomic and genomic characterization uncovers novel biology.</title>
        <authorList>
            <person name="Wiegand S."/>
            <person name="Jogler M."/>
            <person name="Boedeker C."/>
            <person name="Pinto D."/>
            <person name="Vollmers J."/>
            <person name="Rivas-Marin E."/>
            <person name="Kohn T."/>
            <person name="Peeters S.H."/>
            <person name="Heuer A."/>
            <person name="Rast P."/>
            <person name="Oberbeckmann S."/>
            <person name="Bunk B."/>
            <person name="Jeske O."/>
            <person name="Meyerdierks A."/>
            <person name="Storesund J.E."/>
            <person name="Kallscheuer N."/>
            <person name="Luecker S."/>
            <person name="Lage O.M."/>
            <person name="Pohl T."/>
            <person name="Merkel B.J."/>
            <person name="Hornburger P."/>
            <person name="Mueller R.-W."/>
            <person name="Bruemmer F."/>
            <person name="Labrenz M."/>
            <person name="Spormann A.M."/>
            <person name="Op den Camp H."/>
            <person name="Overmann J."/>
            <person name="Amann R."/>
            <person name="Jetten M.S.M."/>
            <person name="Mascher T."/>
            <person name="Medema M.H."/>
            <person name="Devos D.P."/>
            <person name="Kaster A.-K."/>
            <person name="Ovreas L."/>
            <person name="Rohde M."/>
            <person name="Galperin M.Y."/>
            <person name="Jogler C."/>
        </authorList>
    </citation>
    <scope>NUCLEOTIDE SEQUENCE [LARGE SCALE GENOMIC DNA]</scope>
    <source>
        <strain evidence="1 2">K22_7</strain>
    </source>
</reference>
<protein>
    <recommendedName>
        <fullName evidence="3">Transposase DDE domain-containing protein</fullName>
    </recommendedName>
</protein>
<evidence type="ECO:0008006" key="3">
    <source>
        <dbReference type="Google" id="ProtNLM"/>
    </source>
</evidence>